<evidence type="ECO:0000256" key="1">
    <source>
        <dbReference type="ARBA" id="ARBA00008635"/>
    </source>
</evidence>
<dbReference type="InterPro" id="IPR007837">
    <property type="entry name" value="DinB"/>
</dbReference>
<dbReference type="Proteomes" id="UP001172082">
    <property type="component" value="Unassembled WGS sequence"/>
</dbReference>
<sequence length="169" mass="19595">MANEMKLEEAILASWRTNNQVNVYLFENLPGELWPLKVPGAPRRTVQMIAGHIHNCRCMWIKMLNKEFNIKVPGSVNRHKVTKEELIPALMQSSEGIIKLIELNLTSKVKKIPNFHAGNVVDFVAYFIAHEAHHRGQICMLARQLGHRLPKKVAVGIWEWTKRRKEWSR</sequence>
<evidence type="ECO:0000313" key="4">
    <source>
        <dbReference type="Proteomes" id="UP001172082"/>
    </source>
</evidence>
<proteinExistence type="inferred from homology"/>
<evidence type="ECO:0000313" key="3">
    <source>
        <dbReference type="EMBL" id="MDN5203410.1"/>
    </source>
</evidence>
<accession>A0ABT8KRL4</accession>
<dbReference type="Pfam" id="PF05163">
    <property type="entry name" value="DinB"/>
    <property type="match status" value="1"/>
</dbReference>
<evidence type="ECO:0000256" key="2">
    <source>
        <dbReference type="ARBA" id="ARBA00022723"/>
    </source>
</evidence>
<dbReference type="SUPFAM" id="SSF109854">
    <property type="entry name" value="DinB/YfiT-like putative metalloenzymes"/>
    <property type="match status" value="1"/>
</dbReference>
<comment type="caution">
    <text evidence="3">The sequence shown here is derived from an EMBL/GenBank/DDBJ whole genome shotgun (WGS) entry which is preliminary data.</text>
</comment>
<keyword evidence="4" id="KW-1185">Reference proteome</keyword>
<reference evidence="3" key="1">
    <citation type="submission" date="2023-06" db="EMBL/GenBank/DDBJ databases">
        <title>Genomic of Parafulvivirga corallium.</title>
        <authorList>
            <person name="Wang G."/>
        </authorList>
    </citation>
    <scope>NUCLEOTIDE SEQUENCE</scope>
    <source>
        <strain evidence="3">BMA10</strain>
    </source>
</reference>
<gene>
    <name evidence="3" type="ORF">QQ008_18630</name>
</gene>
<dbReference type="RefSeq" id="WP_346753433.1">
    <property type="nucleotide sequence ID" value="NZ_JAUJEA010000007.1"/>
</dbReference>
<keyword evidence="2" id="KW-0479">Metal-binding</keyword>
<comment type="similarity">
    <text evidence="1">Belongs to the DinB family.</text>
</comment>
<organism evidence="3 4">
    <name type="scientific">Splendidivirga corallicola</name>
    <dbReference type="NCBI Taxonomy" id="3051826"/>
    <lineage>
        <taxon>Bacteria</taxon>
        <taxon>Pseudomonadati</taxon>
        <taxon>Bacteroidota</taxon>
        <taxon>Cytophagia</taxon>
        <taxon>Cytophagales</taxon>
        <taxon>Splendidivirgaceae</taxon>
        <taxon>Splendidivirga</taxon>
    </lineage>
</organism>
<protein>
    <submittedName>
        <fullName evidence="3">DinB family protein</fullName>
    </submittedName>
</protein>
<dbReference type="EMBL" id="JAUJEA010000007">
    <property type="protein sequence ID" value="MDN5203410.1"/>
    <property type="molecule type" value="Genomic_DNA"/>
</dbReference>
<name>A0ABT8KRL4_9BACT</name>
<dbReference type="InterPro" id="IPR034660">
    <property type="entry name" value="DinB/YfiT-like"/>
</dbReference>
<dbReference type="Gene3D" id="1.20.120.450">
    <property type="entry name" value="dinb family like domain"/>
    <property type="match status" value="1"/>
</dbReference>